<feature type="transmembrane region" description="Helical" evidence="1">
    <location>
        <begin position="40"/>
        <end position="61"/>
    </location>
</feature>
<proteinExistence type="predicted"/>
<evidence type="ECO:0000313" key="3">
    <source>
        <dbReference type="EMBL" id="VVV39630.1"/>
    </source>
</evidence>
<evidence type="ECO:0000256" key="1">
    <source>
        <dbReference type="SAM" id="Phobius"/>
    </source>
</evidence>
<accession>A0A5K0VEI6</accession>
<evidence type="ECO:0000256" key="2">
    <source>
        <dbReference type="SAM" id="SignalP"/>
    </source>
</evidence>
<feature type="chain" id="PRO_5023855517" description="CASP-like protein" evidence="2">
    <location>
        <begin position="19"/>
        <end position="151"/>
    </location>
</feature>
<protein>
    <recommendedName>
        <fullName evidence="4">CASP-like protein</fullName>
    </recommendedName>
</protein>
<evidence type="ECO:0008006" key="4">
    <source>
        <dbReference type="Google" id="ProtNLM"/>
    </source>
</evidence>
<keyword evidence="1" id="KW-0472">Membrane</keyword>
<dbReference type="Gramene" id="NC1G0106700.1">
    <property type="protein sequence ID" value="NC1G0106700.1:cds"/>
    <property type="gene ID" value="NC1G0106700"/>
</dbReference>
<dbReference type="EMBL" id="LR721774">
    <property type="protein sequence ID" value="VVV39630.1"/>
    <property type="molecule type" value="Genomic_DNA"/>
</dbReference>
<keyword evidence="1" id="KW-1133">Transmembrane helix</keyword>
<keyword evidence="2" id="KW-0732">Signal</keyword>
<keyword evidence="1" id="KW-0812">Transmembrane</keyword>
<reference evidence="3" key="1">
    <citation type="submission" date="2019-09" db="EMBL/GenBank/DDBJ databases">
        <authorList>
            <person name="Zhang L."/>
        </authorList>
    </citation>
    <scope>NUCLEOTIDE SEQUENCE</scope>
</reference>
<dbReference type="AlphaFoldDB" id="A0A5K0VEI6"/>
<name>A0A5K0VEI6_9MAGN</name>
<gene>
    <name evidence="3" type="ORF">NYM_LOCUS1131</name>
</gene>
<organism evidence="3">
    <name type="scientific">Nymphaea colorata</name>
    <name type="common">pocket water lily</name>
    <dbReference type="NCBI Taxonomy" id="210225"/>
    <lineage>
        <taxon>Eukaryota</taxon>
        <taxon>Viridiplantae</taxon>
        <taxon>Streptophyta</taxon>
        <taxon>Embryophyta</taxon>
        <taxon>Tracheophyta</taxon>
        <taxon>Spermatophyta</taxon>
        <taxon>Magnoliopsida</taxon>
        <taxon>Nymphaeales</taxon>
        <taxon>Nymphaeaceae</taxon>
        <taxon>Nymphaea</taxon>
    </lineage>
</organism>
<feature type="transmembrane region" description="Helical" evidence="1">
    <location>
        <begin position="73"/>
        <end position="93"/>
    </location>
</feature>
<feature type="signal peptide" evidence="2">
    <location>
        <begin position="1"/>
        <end position="18"/>
    </location>
</feature>
<sequence length="151" mass="16183">MAEKTLAMLLLILSTAAGMFLLNDLQNSAAAMTDPQFFRYFTLILLGVQVAWVASAVVVFLGDRLTETTVKACISISTVSLASVVLALAISGLQGNLVPNFISQPGHLNFGCRSVPSSYVVMHCGEEPCCHTSDCYMRPTMSRLNSSTVCV</sequence>